<keyword evidence="13" id="KW-1185">Reference proteome</keyword>
<dbReference type="PANTHER" id="PTHR11988">
    <property type="entry name" value="THYROTROPH EMBRYONIC FACTOR RELATED"/>
    <property type="match status" value="1"/>
</dbReference>
<dbReference type="Gene3D" id="2.20.25.240">
    <property type="match status" value="1"/>
</dbReference>
<dbReference type="GO" id="GO:0005634">
    <property type="term" value="C:nucleus"/>
    <property type="evidence" value="ECO:0007669"/>
    <property type="project" value="UniProtKB-SubCell"/>
</dbReference>
<dbReference type="GO" id="GO:0008270">
    <property type="term" value="F:zinc ion binding"/>
    <property type="evidence" value="ECO:0007669"/>
    <property type="project" value="UniProtKB-KW"/>
</dbReference>
<evidence type="ECO:0000256" key="1">
    <source>
        <dbReference type="ARBA" id="ARBA00004123"/>
    </source>
</evidence>
<protein>
    <recommendedName>
        <fullName evidence="11">BZIP domain-containing protein</fullName>
    </recommendedName>
</protein>
<dbReference type="InterPro" id="IPR040223">
    <property type="entry name" value="PAR_bZIP"/>
</dbReference>
<keyword evidence="6" id="KW-0805">Transcription regulation</keyword>
<dbReference type="EnsemblMetazoa" id="tetur04g06160.1">
    <property type="protein sequence ID" value="tetur04g06160.1"/>
    <property type="gene ID" value="tetur04g06160"/>
</dbReference>
<dbReference type="PROSITE" id="PS50217">
    <property type="entry name" value="BZIP"/>
    <property type="match status" value="1"/>
</dbReference>
<dbReference type="InterPro" id="IPR004827">
    <property type="entry name" value="bZIP"/>
</dbReference>
<dbReference type="EMBL" id="CAEY01001369">
    <property type="status" value="NOT_ANNOTATED_CDS"/>
    <property type="molecule type" value="Genomic_DNA"/>
</dbReference>
<dbReference type="SMART" id="SM00338">
    <property type="entry name" value="BRLZ"/>
    <property type="match status" value="1"/>
</dbReference>
<dbReference type="Proteomes" id="UP000015104">
    <property type="component" value="Unassembled WGS sequence"/>
</dbReference>
<evidence type="ECO:0000256" key="9">
    <source>
        <dbReference type="ARBA" id="ARBA00023242"/>
    </source>
</evidence>
<dbReference type="FunFam" id="1.20.5.170:FF:000007">
    <property type="entry name" value="hepatic leukemia factor isoform X2"/>
    <property type="match status" value="1"/>
</dbReference>
<dbReference type="PANTHER" id="PTHR11988:SF27">
    <property type="entry name" value="GH27708P"/>
    <property type="match status" value="1"/>
</dbReference>
<evidence type="ECO:0000256" key="3">
    <source>
        <dbReference type="ARBA" id="ARBA00022723"/>
    </source>
</evidence>
<comment type="subcellular location">
    <subcellularLocation>
        <location evidence="1">Nucleus</location>
    </subcellularLocation>
</comment>
<evidence type="ECO:0000313" key="12">
    <source>
        <dbReference type="EnsemblMetazoa" id="tetur04g06160.1"/>
    </source>
</evidence>
<reference evidence="12" key="2">
    <citation type="submission" date="2015-06" db="UniProtKB">
        <authorList>
            <consortium name="EnsemblMetazoa"/>
        </authorList>
    </citation>
    <scope>IDENTIFICATION</scope>
</reference>
<dbReference type="eggNOG" id="KOG3119">
    <property type="taxonomic scope" value="Eukaryota"/>
</dbReference>
<keyword evidence="3" id="KW-0479">Metal-binding</keyword>
<feature type="coiled-coil region" evidence="10">
    <location>
        <begin position="266"/>
        <end position="293"/>
    </location>
</feature>
<dbReference type="InterPro" id="IPR046347">
    <property type="entry name" value="bZIP_sf"/>
</dbReference>
<evidence type="ECO:0000256" key="10">
    <source>
        <dbReference type="SAM" id="Coils"/>
    </source>
</evidence>
<proteinExistence type="inferred from homology"/>
<evidence type="ECO:0000259" key="11">
    <source>
        <dbReference type="PROSITE" id="PS50217"/>
    </source>
</evidence>
<feature type="domain" description="BZIP" evidence="11">
    <location>
        <begin position="234"/>
        <end position="297"/>
    </location>
</feature>
<dbReference type="Pfam" id="PF07716">
    <property type="entry name" value="bZIP_2"/>
    <property type="match status" value="1"/>
</dbReference>
<keyword evidence="5" id="KW-0862">Zinc</keyword>
<dbReference type="SUPFAM" id="SSF57959">
    <property type="entry name" value="Leucine zipper domain"/>
    <property type="match status" value="1"/>
</dbReference>
<evidence type="ECO:0000256" key="4">
    <source>
        <dbReference type="ARBA" id="ARBA00022771"/>
    </source>
</evidence>
<accession>T1K2S8</accession>
<reference evidence="13" key="1">
    <citation type="submission" date="2011-08" db="EMBL/GenBank/DDBJ databases">
        <authorList>
            <person name="Rombauts S."/>
        </authorList>
    </citation>
    <scope>NUCLEOTIDE SEQUENCE</scope>
    <source>
        <strain evidence="13">London</strain>
    </source>
</reference>
<dbReference type="AlphaFoldDB" id="T1K2S8"/>
<evidence type="ECO:0000256" key="8">
    <source>
        <dbReference type="ARBA" id="ARBA00023163"/>
    </source>
</evidence>
<keyword evidence="9" id="KW-0539">Nucleus</keyword>
<name>T1K2S8_TETUR</name>
<keyword evidence="7" id="KW-0238">DNA-binding</keyword>
<dbReference type="Pfam" id="PF04500">
    <property type="entry name" value="FLYWCH"/>
    <property type="match status" value="1"/>
</dbReference>
<evidence type="ECO:0000256" key="6">
    <source>
        <dbReference type="ARBA" id="ARBA00023015"/>
    </source>
</evidence>
<comment type="similarity">
    <text evidence="2">Belongs to the bZIP family. PAR subfamily.</text>
</comment>
<dbReference type="STRING" id="32264.T1K2S8"/>
<dbReference type="GO" id="GO:0000981">
    <property type="term" value="F:DNA-binding transcription factor activity, RNA polymerase II-specific"/>
    <property type="evidence" value="ECO:0007669"/>
    <property type="project" value="TreeGrafter"/>
</dbReference>
<evidence type="ECO:0000256" key="2">
    <source>
        <dbReference type="ARBA" id="ARBA00009208"/>
    </source>
</evidence>
<sequence>MKNYINKTETESNLMNLDEFLIVNGVDFNYMNTIKEEQKIEVKFSWSTIPLIGETLRDLCLPGLGPWTIPSSLLDGLPAKLEPSNLASMGGPLDIALATRPGSEACFDPSSARFSEDELRPQPIMKKSRKQHVPDTLKGMMEVLQSQRGGKLLVFNEFLLNYKNKNSDVIYWNCSESQCAVSVHSDYTYNLLRSNNDHNHGVHCQKIEKIRLKNQILVIGFKALDFHTPNPLKDARYWARRVKNNMAAKRSREARRLKENQIVLRASYLEKENESLKLELQKLREENDQLKKMLDSD</sequence>
<evidence type="ECO:0000256" key="7">
    <source>
        <dbReference type="ARBA" id="ARBA00023125"/>
    </source>
</evidence>
<keyword evidence="8" id="KW-0804">Transcription</keyword>
<keyword evidence="4" id="KW-0863">Zinc-finger</keyword>
<evidence type="ECO:0000256" key="5">
    <source>
        <dbReference type="ARBA" id="ARBA00022833"/>
    </source>
</evidence>
<dbReference type="HOGENOM" id="CLU_937891_0_0_1"/>
<keyword evidence="10" id="KW-0175">Coiled coil</keyword>
<dbReference type="Gene3D" id="1.20.5.170">
    <property type="match status" value="1"/>
</dbReference>
<dbReference type="CDD" id="cd14695">
    <property type="entry name" value="bZIP_HLF"/>
    <property type="match status" value="1"/>
</dbReference>
<dbReference type="InterPro" id="IPR007588">
    <property type="entry name" value="Znf_FLYWCH"/>
</dbReference>
<organism evidence="12 13">
    <name type="scientific">Tetranychus urticae</name>
    <name type="common">Two-spotted spider mite</name>
    <dbReference type="NCBI Taxonomy" id="32264"/>
    <lineage>
        <taxon>Eukaryota</taxon>
        <taxon>Metazoa</taxon>
        <taxon>Ecdysozoa</taxon>
        <taxon>Arthropoda</taxon>
        <taxon>Chelicerata</taxon>
        <taxon>Arachnida</taxon>
        <taxon>Acari</taxon>
        <taxon>Acariformes</taxon>
        <taxon>Trombidiformes</taxon>
        <taxon>Prostigmata</taxon>
        <taxon>Eleutherengona</taxon>
        <taxon>Raphignathae</taxon>
        <taxon>Tetranychoidea</taxon>
        <taxon>Tetranychidae</taxon>
        <taxon>Tetranychus</taxon>
    </lineage>
</organism>
<evidence type="ECO:0000313" key="13">
    <source>
        <dbReference type="Proteomes" id="UP000015104"/>
    </source>
</evidence>
<dbReference type="GO" id="GO:0000978">
    <property type="term" value="F:RNA polymerase II cis-regulatory region sequence-specific DNA binding"/>
    <property type="evidence" value="ECO:0007669"/>
    <property type="project" value="TreeGrafter"/>
</dbReference>